<dbReference type="PANTHER" id="PTHR43767">
    <property type="entry name" value="LONG-CHAIN-FATTY-ACID--COA LIGASE"/>
    <property type="match status" value="1"/>
</dbReference>
<dbReference type="Gene3D" id="3.40.50.12780">
    <property type="entry name" value="N-terminal domain of ligase-like"/>
    <property type="match status" value="1"/>
</dbReference>
<dbReference type="InterPro" id="IPR045851">
    <property type="entry name" value="AMP-bd_C_sf"/>
</dbReference>
<dbReference type="Pfam" id="PF13193">
    <property type="entry name" value="AMP-binding_C"/>
    <property type="match status" value="1"/>
</dbReference>
<dbReference type="PROSITE" id="PS00455">
    <property type="entry name" value="AMP_BINDING"/>
    <property type="match status" value="1"/>
</dbReference>
<reference evidence="4" key="1">
    <citation type="journal article" date="2019" name="Int. J. Syst. Evol. Microbiol.">
        <title>The Global Catalogue of Microorganisms (GCM) 10K type strain sequencing project: providing services to taxonomists for standard genome sequencing and annotation.</title>
        <authorList>
            <consortium name="The Broad Institute Genomics Platform"/>
            <consortium name="The Broad Institute Genome Sequencing Center for Infectious Disease"/>
            <person name="Wu L."/>
            <person name="Ma J."/>
        </authorList>
    </citation>
    <scope>NUCLEOTIDE SEQUENCE [LARGE SCALE GENOMIC DNA]</scope>
    <source>
        <strain evidence="4">JCM 16898</strain>
    </source>
</reference>
<dbReference type="InterPro" id="IPR050237">
    <property type="entry name" value="ATP-dep_AMP-bd_enzyme"/>
</dbReference>
<keyword evidence="4" id="KW-1185">Reference proteome</keyword>
<dbReference type="SUPFAM" id="SSF56801">
    <property type="entry name" value="Acetyl-CoA synthetase-like"/>
    <property type="match status" value="1"/>
</dbReference>
<dbReference type="InterPro" id="IPR042099">
    <property type="entry name" value="ANL_N_sf"/>
</dbReference>
<dbReference type="EMBL" id="BAAAZN010000001">
    <property type="protein sequence ID" value="GAA3522655.1"/>
    <property type="molecule type" value="Genomic_DNA"/>
</dbReference>
<dbReference type="Pfam" id="PF00501">
    <property type="entry name" value="AMP-binding"/>
    <property type="match status" value="1"/>
</dbReference>
<dbReference type="RefSeq" id="WP_344854154.1">
    <property type="nucleotide sequence ID" value="NZ_BAAAZN010000001.1"/>
</dbReference>
<feature type="domain" description="AMP-binding enzyme C-terminal" evidence="2">
    <location>
        <begin position="434"/>
        <end position="508"/>
    </location>
</feature>
<sequence>MPLKYDFDLLCHQVITHNARVFANDLAVVCEGRRLTWREVDEETNRFANALLDSGLRHGDRVALLMSAGLDSFIAFWGVIKAGLVSVPLNVLLDTGSLARLLGDSRARAVIANSGTTATLDSIRDRLPSVEDGRYLTAGEESEGWTSVTVLAAAASAAAPPVTIGPDDSITVLYTSGTTGIPKGIEHSHFSRLMYPLGFGMGLRVDHSSVAIVATPPYASGTWITMMPTMYRGGTLVILPKFSASAFLSAVEQEHGTHAFLVPTQFIALLNEPRLADSDVSSMRCLVTSGQPIAETTYQALERTFAGTGIYEVYGFSEGFATLRIPGDADRGKRRSVGKPVLLDDVRIISGTDGRELPPGEIGEIVAHSVGMMKGYLDNPELTEEIIWYSPETGRSYMRSGDVGYLDEDGYLYVSGRAKDMIKSGGLNIFAADIEEVFMAHPDVLEVAAIGLPDPKWGETPLLVVIPRPGSDLTEEDLRAWGDGKLARYQRPSRIVFREDLPRAVYGKVRKDALREEFGTGASLELSGGQNS</sequence>
<organism evidence="3 4">
    <name type="scientific">Amycolatopsis ultiminotia</name>
    <dbReference type="NCBI Taxonomy" id="543629"/>
    <lineage>
        <taxon>Bacteria</taxon>
        <taxon>Bacillati</taxon>
        <taxon>Actinomycetota</taxon>
        <taxon>Actinomycetes</taxon>
        <taxon>Pseudonocardiales</taxon>
        <taxon>Pseudonocardiaceae</taxon>
        <taxon>Amycolatopsis</taxon>
    </lineage>
</organism>
<evidence type="ECO:0000259" key="2">
    <source>
        <dbReference type="Pfam" id="PF13193"/>
    </source>
</evidence>
<dbReference type="Proteomes" id="UP001500689">
    <property type="component" value="Unassembled WGS sequence"/>
</dbReference>
<dbReference type="Gene3D" id="3.30.300.30">
    <property type="match status" value="1"/>
</dbReference>
<dbReference type="PANTHER" id="PTHR43767:SF1">
    <property type="entry name" value="NONRIBOSOMAL PEPTIDE SYNTHASE PES1 (EUROFUNG)-RELATED"/>
    <property type="match status" value="1"/>
</dbReference>
<name>A0ABP6UYD1_9PSEU</name>
<feature type="domain" description="AMP-dependent synthetase/ligase" evidence="1">
    <location>
        <begin position="17"/>
        <end position="377"/>
    </location>
</feature>
<proteinExistence type="predicted"/>
<protein>
    <submittedName>
        <fullName evidence="3">Class I adenylate-forming enzyme family protein</fullName>
    </submittedName>
</protein>
<evidence type="ECO:0000313" key="4">
    <source>
        <dbReference type="Proteomes" id="UP001500689"/>
    </source>
</evidence>
<accession>A0ABP6UYD1</accession>
<gene>
    <name evidence="3" type="ORF">GCM10022222_00590</name>
</gene>
<evidence type="ECO:0000259" key="1">
    <source>
        <dbReference type="Pfam" id="PF00501"/>
    </source>
</evidence>
<comment type="caution">
    <text evidence="3">The sequence shown here is derived from an EMBL/GenBank/DDBJ whole genome shotgun (WGS) entry which is preliminary data.</text>
</comment>
<dbReference type="InterPro" id="IPR025110">
    <property type="entry name" value="AMP-bd_C"/>
</dbReference>
<evidence type="ECO:0000313" key="3">
    <source>
        <dbReference type="EMBL" id="GAA3522655.1"/>
    </source>
</evidence>
<dbReference type="InterPro" id="IPR000873">
    <property type="entry name" value="AMP-dep_synth/lig_dom"/>
</dbReference>
<dbReference type="InterPro" id="IPR020845">
    <property type="entry name" value="AMP-binding_CS"/>
</dbReference>